<keyword evidence="2" id="KW-0812">Transmembrane</keyword>
<sequence>MPYYEMKPISDVLRKCSSPCNFLVFGLTPKTLLWKSLNHNGRTVFIEENRYYATYYEVLLPEVDIFDVQYTTKMSETKELIASATNQQRRPTGAQEKHRNLERRYPKERRMPLSRYMRRGWDAGRGISFVLPRHRP</sequence>
<comment type="caution">
    <text evidence="7">The sequence shown here is derived from an EMBL/GenBank/DDBJ whole genome shotgun (WGS) entry which is preliminary data.</text>
</comment>
<dbReference type="Pfam" id="PF21729">
    <property type="entry name" value="IRX15_IRX15L_GXM"/>
    <property type="match status" value="1"/>
</dbReference>
<dbReference type="AlphaFoldDB" id="A0A6A3CU13"/>
<proteinExistence type="predicted"/>
<gene>
    <name evidence="7" type="ORF">F3Y22_tig00001731pilonHSYRG00005</name>
</gene>
<dbReference type="EMBL" id="VEPZ02000134">
    <property type="protein sequence ID" value="KAE8732780.1"/>
    <property type="molecule type" value="Genomic_DNA"/>
</dbReference>
<dbReference type="GO" id="GO:0000139">
    <property type="term" value="C:Golgi membrane"/>
    <property type="evidence" value="ECO:0007669"/>
    <property type="project" value="UniProtKB-SubCell"/>
</dbReference>
<keyword evidence="4" id="KW-0333">Golgi apparatus</keyword>
<accession>A0A6A3CU13</accession>
<evidence type="ECO:0000313" key="7">
    <source>
        <dbReference type="EMBL" id="KAE8732780.1"/>
    </source>
</evidence>
<protein>
    <submittedName>
        <fullName evidence="7">Uncharacterized protein</fullName>
    </submittedName>
</protein>
<name>A0A6A3CU13_HIBSY</name>
<evidence type="ECO:0000256" key="5">
    <source>
        <dbReference type="ARBA" id="ARBA00023136"/>
    </source>
</evidence>
<reference evidence="7" key="1">
    <citation type="submission" date="2019-09" db="EMBL/GenBank/DDBJ databases">
        <title>Draft genome information of white flower Hibiscus syriacus.</title>
        <authorList>
            <person name="Kim Y.-M."/>
        </authorList>
    </citation>
    <scope>NUCLEOTIDE SEQUENCE [LARGE SCALE GENOMIC DNA]</scope>
    <source>
        <strain evidence="7">YM2019G1</strain>
    </source>
</reference>
<keyword evidence="5" id="KW-0472">Membrane</keyword>
<feature type="region of interest" description="Disordered" evidence="6">
    <location>
        <begin position="81"/>
        <end position="105"/>
    </location>
</feature>
<keyword evidence="3" id="KW-1133">Transmembrane helix</keyword>
<comment type="subcellular location">
    <subcellularLocation>
        <location evidence="1">Golgi apparatus membrane</location>
        <topology evidence="1">Single-pass membrane protein</topology>
    </subcellularLocation>
</comment>
<evidence type="ECO:0000256" key="3">
    <source>
        <dbReference type="ARBA" id="ARBA00022989"/>
    </source>
</evidence>
<evidence type="ECO:0000256" key="1">
    <source>
        <dbReference type="ARBA" id="ARBA00004194"/>
    </source>
</evidence>
<evidence type="ECO:0000313" key="8">
    <source>
        <dbReference type="Proteomes" id="UP000436088"/>
    </source>
</evidence>
<evidence type="ECO:0000256" key="2">
    <source>
        <dbReference type="ARBA" id="ARBA00022692"/>
    </source>
</evidence>
<dbReference type="InterPro" id="IPR006514">
    <property type="entry name" value="IRX15/GXM/AGM"/>
</dbReference>
<evidence type="ECO:0000256" key="6">
    <source>
        <dbReference type="SAM" id="MobiDB-lite"/>
    </source>
</evidence>
<organism evidence="7 8">
    <name type="scientific">Hibiscus syriacus</name>
    <name type="common">Rose of Sharon</name>
    <dbReference type="NCBI Taxonomy" id="106335"/>
    <lineage>
        <taxon>Eukaryota</taxon>
        <taxon>Viridiplantae</taxon>
        <taxon>Streptophyta</taxon>
        <taxon>Embryophyta</taxon>
        <taxon>Tracheophyta</taxon>
        <taxon>Spermatophyta</taxon>
        <taxon>Magnoliopsida</taxon>
        <taxon>eudicotyledons</taxon>
        <taxon>Gunneridae</taxon>
        <taxon>Pentapetalae</taxon>
        <taxon>rosids</taxon>
        <taxon>malvids</taxon>
        <taxon>Malvales</taxon>
        <taxon>Malvaceae</taxon>
        <taxon>Malvoideae</taxon>
        <taxon>Hibiscus</taxon>
    </lineage>
</organism>
<dbReference type="PANTHER" id="PTHR31444">
    <property type="entry name" value="OS11G0490100 PROTEIN"/>
    <property type="match status" value="1"/>
</dbReference>
<feature type="compositionally biased region" description="Basic and acidic residues" evidence="6">
    <location>
        <begin position="95"/>
        <end position="105"/>
    </location>
</feature>
<keyword evidence="8" id="KW-1185">Reference proteome</keyword>
<dbReference type="Proteomes" id="UP000436088">
    <property type="component" value="Unassembled WGS sequence"/>
</dbReference>
<dbReference type="GO" id="GO:0045492">
    <property type="term" value="P:xylan biosynthetic process"/>
    <property type="evidence" value="ECO:0007669"/>
    <property type="project" value="InterPro"/>
</dbReference>
<evidence type="ECO:0000256" key="4">
    <source>
        <dbReference type="ARBA" id="ARBA00023034"/>
    </source>
</evidence>